<dbReference type="EMBL" id="FOBF01000008">
    <property type="protein sequence ID" value="SEL97409.1"/>
    <property type="molecule type" value="Genomic_DNA"/>
</dbReference>
<evidence type="ECO:0000313" key="3">
    <source>
        <dbReference type="EMBL" id="SEL97409.1"/>
    </source>
</evidence>
<evidence type="ECO:0000256" key="2">
    <source>
        <dbReference type="SAM" id="Phobius"/>
    </source>
</evidence>
<gene>
    <name evidence="3" type="ORF">SAMN05660976_03851</name>
</gene>
<evidence type="ECO:0008006" key="5">
    <source>
        <dbReference type="Google" id="ProtNLM"/>
    </source>
</evidence>
<name>A0A1H7UKT9_9ACTN</name>
<dbReference type="AlphaFoldDB" id="A0A1H7UKT9"/>
<feature type="transmembrane region" description="Helical" evidence="2">
    <location>
        <begin position="53"/>
        <end position="72"/>
    </location>
</feature>
<feature type="region of interest" description="Disordered" evidence="1">
    <location>
        <begin position="100"/>
        <end position="126"/>
    </location>
</feature>
<keyword evidence="4" id="KW-1185">Reference proteome</keyword>
<reference evidence="3 4" key="1">
    <citation type="submission" date="2016-10" db="EMBL/GenBank/DDBJ databases">
        <authorList>
            <person name="de Groot N.N."/>
        </authorList>
    </citation>
    <scope>NUCLEOTIDE SEQUENCE [LARGE SCALE GENOMIC DNA]</scope>
    <source>
        <strain evidence="3 4">DSM 43357</strain>
    </source>
</reference>
<accession>A0A1H7UKT9</accession>
<proteinExistence type="predicted"/>
<organism evidence="3 4">
    <name type="scientific">Nonomuraea pusilla</name>
    <dbReference type="NCBI Taxonomy" id="46177"/>
    <lineage>
        <taxon>Bacteria</taxon>
        <taxon>Bacillati</taxon>
        <taxon>Actinomycetota</taxon>
        <taxon>Actinomycetes</taxon>
        <taxon>Streptosporangiales</taxon>
        <taxon>Streptosporangiaceae</taxon>
        <taxon>Nonomuraea</taxon>
    </lineage>
</organism>
<feature type="transmembrane region" description="Helical" evidence="2">
    <location>
        <begin position="78"/>
        <end position="95"/>
    </location>
</feature>
<keyword evidence="2" id="KW-0472">Membrane</keyword>
<dbReference type="Proteomes" id="UP000198953">
    <property type="component" value="Unassembled WGS sequence"/>
</dbReference>
<keyword evidence="2" id="KW-0812">Transmembrane</keyword>
<evidence type="ECO:0000313" key="4">
    <source>
        <dbReference type="Proteomes" id="UP000198953"/>
    </source>
</evidence>
<dbReference type="STRING" id="46177.SAMN05660976_03851"/>
<evidence type="ECO:0000256" key="1">
    <source>
        <dbReference type="SAM" id="MobiDB-lite"/>
    </source>
</evidence>
<dbReference type="Pfam" id="PF11298">
    <property type="entry name" value="DUF3099"/>
    <property type="match status" value="1"/>
</dbReference>
<dbReference type="InterPro" id="IPR021449">
    <property type="entry name" value="DUF3099"/>
</dbReference>
<sequence>MTPFPGRGPCPDLAPPRSNVGVMKWGRRKRDVHQVTDARPSLTSDIHRREISYLIKMGIRTLCLILAVAVPVPWPYRLLFIAAAVFLPYIAVIGANERGKGTPPPTFQSPEANQTEIPLHRREIGS</sequence>
<protein>
    <recommendedName>
        <fullName evidence="5">DUF3099 domain-containing protein</fullName>
    </recommendedName>
</protein>
<keyword evidence="2" id="KW-1133">Transmembrane helix</keyword>